<sequence>MEARHRAATGADYDPDALSSRRWLSKQLDIAEAALAAQSEIAYTEYWAILSPSVFERNRAAKKSIVVSEIT</sequence>
<evidence type="ECO:0000313" key="2">
    <source>
        <dbReference type="Proteomes" id="UP000839052"/>
    </source>
</evidence>
<evidence type="ECO:0000313" key="1">
    <source>
        <dbReference type="EMBL" id="CAG9931859.1"/>
    </source>
</evidence>
<protein>
    <submittedName>
        <fullName evidence="1">Uncharacterized protein</fullName>
    </submittedName>
</protein>
<reference evidence="1 2" key="1">
    <citation type="submission" date="2021-10" db="EMBL/GenBank/DDBJ databases">
        <authorList>
            <person name="Koch H."/>
        </authorList>
    </citation>
    <scope>NUCLEOTIDE SEQUENCE [LARGE SCALE GENOMIC DNA]</scope>
    <source>
        <strain evidence="1">6680</strain>
    </source>
</reference>
<organism evidence="1 2">
    <name type="scientific">Candidatus Nitrotoga arctica</name>
    <dbReference type="NCBI Taxonomy" id="453162"/>
    <lineage>
        <taxon>Bacteria</taxon>
        <taxon>Pseudomonadati</taxon>
        <taxon>Pseudomonadota</taxon>
        <taxon>Betaproteobacteria</taxon>
        <taxon>Nitrosomonadales</taxon>
        <taxon>Gallionellaceae</taxon>
        <taxon>Candidatus Nitrotoga</taxon>
    </lineage>
</organism>
<gene>
    <name evidence="1" type="ORF">NTG6680_0606</name>
</gene>
<dbReference type="Proteomes" id="UP000839052">
    <property type="component" value="Chromosome"/>
</dbReference>
<dbReference type="EMBL" id="OU912926">
    <property type="protein sequence ID" value="CAG9931859.1"/>
    <property type="molecule type" value="Genomic_DNA"/>
</dbReference>
<proteinExistence type="predicted"/>
<name>A0ABN8AJS3_9PROT</name>
<dbReference type="RefSeq" id="WP_239798180.1">
    <property type="nucleotide sequence ID" value="NZ_OU912926.1"/>
</dbReference>
<keyword evidence="2" id="KW-1185">Reference proteome</keyword>
<accession>A0ABN8AJS3</accession>